<sequence length="251" mass="27260">MAGMTAQFPGADEYWASIARAFGVGGWTASVLGGPMQRTVVRHVDGMAGSGVLESLVGSSALEHVDIIGRRCAEDGHAEQFRMTISPAFNTWRVRYGDGTSDANHGADGWAIGSETSSAPRPRWHLDHPSTLVYFEKLPIWGGVGHRPGDYLPNSVDVLWPEPAQAPPPGSAPHWQPSPTPGEMARIELTCPDAPDADGTAIFDLRHRLCLMYELRHRGERQWGFVVDALRIGDGPEWRKYTGDPGVAPTV</sequence>
<proteinExistence type="predicted"/>
<feature type="compositionally biased region" description="Pro residues" evidence="1">
    <location>
        <begin position="164"/>
        <end position="180"/>
    </location>
</feature>
<reference evidence="2 3" key="1">
    <citation type="submission" date="2020-04" db="EMBL/GenBank/DDBJ databases">
        <authorList>
            <person name="Hitch T.C.A."/>
            <person name="Wylensek D."/>
            <person name="Clavel T."/>
        </authorList>
    </citation>
    <scope>NUCLEOTIDE SEQUENCE [LARGE SCALE GENOMIC DNA]</scope>
    <source>
        <strain evidence="2 3">BL-383-APC-2I</strain>
    </source>
</reference>
<evidence type="ECO:0000313" key="3">
    <source>
        <dbReference type="Proteomes" id="UP000589552"/>
    </source>
</evidence>
<organism evidence="2 3">
    <name type="scientific">Corynebacterium xerosis</name>
    <dbReference type="NCBI Taxonomy" id="1725"/>
    <lineage>
        <taxon>Bacteria</taxon>
        <taxon>Bacillati</taxon>
        <taxon>Actinomycetota</taxon>
        <taxon>Actinomycetes</taxon>
        <taxon>Mycobacteriales</taxon>
        <taxon>Corynebacteriaceae</taxon>
        <taxon>Corynebacterium</taxon>
    </lineage>
</organism>
<dbReference type="AlphaFoldDB" id="A0A7X9SWM6"/>
<dbReference type="Proteomes" id="UP000589552">
    <property type="component" value="Unassembled WGS sequence"/>
</dbReference>
<protein>
    <submittedName>
        <fullName evidence="2">Uncharacterized protein</fullName>
    </submittedName>
</protein>
<name>A0A7X9SWM6_9CORY</name>
<accession>A0A7X9SWM6</accession>
<evidence type="ECO:0000256" key="1">
    <source>
        <dbReference type="SAM" id="MobiDB-lite"/>
    </source>
</evidence>
<gene>
    <name evidence="2" type="ORF">HF852_06960</name>
</gene>
<feature type="region of interest" description="Disordered" evidence="1">
    <location>
        <begin position="162"/>
        <end position="185"/>
    </location>
</feature>
<dbReference type="EMBL" id="JABAGA010000003">
    <property type="protein sequence ID" value="NMF09340.1"/>
    <property type="molecule type" value="Genomic_DNA"/>
</dbReference>
<evidence type="ECO:0000313" key="2">
    <source>
        <dbReference type="EMBL" id="NMF09340.1"/>
    </source>
</evidence>
<comment type="caution">
    <text evidence="2">The sequence shown here is derived from an EMBL/GenBank/DDBJ whole genome shotgun (WGS) entry which is preliminary data.</text>
</comment>